<feature type="domain" description="Baseplate J-like central" evidence="2">
    <location>
        <begin position="193"/>
        <end position="283"/>
    </location>
</feature>
<dbReference type="InterPro" id="IPR006949">
    <property type="entry name" value="Barrel_Baseplate_J-like"/>
</dbReference>
<dbReference type="RefSeq" id="WP_273618987.1">
    <property type="nucleotide sequence ID" value="NZ_CP117417.1"/>
</dbReference>
<evidence type="ECO:0000313" key="4">
    <source>
        <dbReference type="Proteomes" id="UP001218231"/>
    </source>
</evidence>
<dbReference type="Proteomes" id="UP001218231">
    <property type="component" value="Chromosome"/>
</dbReference>
<evidence type="ECO:0000259" key="2">
    <source>
        <dbReference type="Pfam" id="PF26078"/>
    </source>
</evidence>
<keyword evidence="4" id="KW-1185">Reference proteome</keyword>
<dbReference type="PANTHER" id="PTHR37829:SF3">
    <property type="entry name" value="PROTEIN JAYE-RELATED"/>
    <property type="match status" value="1"/>
</dbReference>
<proteinExistence type="predicted"/>
<name>A0ABY7TZH7_9SPHN</name>
<gene>
    <name evidence="3" type="ORF">PQ457_06855</name>
</gene>
<dbReference type="Pfam" id="PF04865">
    <property type="entry name" value="Baseplate_J"/>
    <property type="match status" value="1"/>
</dbReference>
<accession>A0ABY7TZH7</accession>
<dbReference type="InterPro" id="IPR052399">
    <property type="entry name" value="Phage_Baseplate_Assmbl_Protein"/>
</dbReference>
<dbReference type="PANTHER" id="PTHR37829">
    <property type="entry name" value="PHAGE-LIKE ELEMENT PBSX PROTEIN XKDT"/>
    <property type="match status" value="1"/>
</dbReference>
<sequence length="381" mass="38361">MPQARPTLSTLRDQVQSDIDADLPGLDTLLRYANLRALGAAAAGLADGLYGYLDYAARQTVPFTARDEFLAGWGALKGVYIKPATKSGAGQTSFSVNGPATIPAGTELTRGDGTSFVTTADAASVGAIITVNTQAAVAGAAGNTDVGAAMFLASGITNVNLEGTVTTALTGGADIENEDEFLARVLSAYQATPAGGSPSDYENWALEVPGVTRAWCVPRGYGVGTVVVLFMMDDVRSAEGGFPQGTSGLAASDNRDVTATGDQLVLANYLATLQPADPRVYAMAPIANSVNFTIAGLGGSPSTSTQSAISAALAAALTTYGVVNGTTHFDKINAALASVSAASGAVITGMTCTAGSIAPGPIGNVVSNTFALPELGTVSYV</sequence>
<protein>
    <submittedName>
        <fullName evidence="3">Baseplate J/gp47 family protein</fullName>
    </submittedName>
</protein>
<evidence type="ECO:0000313" key="3">
    <source>
        <dbReference type="EMBL" id="WCT78677.1"/>
    </source>
</evidence>
<dbReference type="InterPro" id="IPR058531">
    <property type="entry name" value="Baseplate_J_M"/>
</dbReference>
<organism evidence="3 4">
    <name type="scientific">Novosphingobium humi</name>
    <dbReference type="NCBI Taxonomy" id="2282397"/>
    <lineage>
        <taxon>Bacteria</taxon>
        <taxon>Pseudomonadati</taxon>
        <taxon>Pseudomonadota</taxon>
        <taxon>Alphaproteobacteria</taxon>
        <taxon>Sphingomonadales</taxon>
        <taxon>Sphingomonadaceae</taxon>
        <taxon>Novosphingobium</taxon>
    </lineage>
</organism>
<reference evidence="3 4" key="1">
    <citation type="submission" date="2023-02" db="EMBL/GenBank/DDBJ databases">
        <title>Genome sequence of Novosphingobium humi KACC 19094.</title>
        <authorList>
            <person name="Kim S."/>
            <person name="Heo J."/>
            <person name="Kwon S.-W."/>
        </authorList>
    </citation>
    <scope>NUCLEOTIDE SEQUENCE [LARGE SCALE GENOMIC DNA]</scope>
    <source>
        <strain evidence="3 4">KACC 19094</strain>
    </source>
</reference>
<evidence type="ECO:0000259" key="1">
    <source>
        <dbReference type="Pfam" id="PF04865"/>
    </source>
</evidence>
<dbReference type="EMBL" id="CP117417">
    <property type="protein sequence ID" value="WCT78677.1"/>
    <property type="molecule type" value="Genomic_DNA"/>
</dbReference>
<dbReference type="Pfam" id="PF26078">
    <property type="entry name" value="Baseplate_J_M"/>
    <property type="match status" value="1"/>
</dbReference>
<feature type="domain" description="Baseplate protein J-like barrel" evidence="1">
    <location>
        <begin position="94"/>
        <end position="164"/>
    </location>
</feature>